<evidence type="ECO:0000256" key="1">
    <source>
        <dbReference type="SAM" id="Phobius"/>
    </source>
</evidence>
<name>A0A7H9AKH7_9FLAO</name>
<sequence length="226" mass="26124">MIEKTDIEELVLENKKSTLGTHFNDAFFYNTLKYSGEIRKSEILLWTSSYWLRGGYPIFHLKFDSENRLKGISKELNPFGKFINLLTFVALGLFAILPLFGNELKEGLALSLFILVTALFLFLIMRKATIHEKKIMTEELKVAIENIERKKYPEKFKNLPRQEIPKENEWTLKKILTRIIFYPVCIVIIYFCLTEILPNGKAIHGLFGIGVCGAYLVADILNILKK</sequence>
<dbReference type="AlphaFoldDB" id="A0A7H9AKH7"/>
<accession>A0A7H9AKH7</accession>
<proteinExistence type="predicted"/>
<dbReference type="RefSeq" id="WP_179240307.1">
    <property type="nucleotide sequence ID" value="NZ_CP058595.1"/>
</dbReference>
<dbReference type="KEGG" id="cagg:HYG79_00935"/>
<evidence type="ECO:0008006" key="4">
    <source>
        <dbReference type="Google" id="ProtNLM"/>
    </source>
</evidence>
<keyword evidence="1" id="KW-0472">Membrane</keyword>
<keyword evidence="1" id="KW-0812">Transmembrane</keyword>
<protein>
    <recommendedName>
        <fullName evidence="4">DUF443 family protein</fullName>
    </recommendedName>
</protein>
<feature type="transmembrane region" description="Helical" evidence="1">
    <location>
        <begin position="179"/>
        <end position="197"/>
    </location>
</feature>
<organism evidence="2 3">
    <name type="scientific">Costertonia aggregata</name>
    <dbReference type="NCBI Taxonomy" id="343403"/>
    <lineage>
        <taxon>Bacteria</taxon>
        <taxon>Pseudomonadati</taxon>
        <taxon>Bacteroidota</taxon>
        <taxon>Flavobacteriia</taxon>
        <taxon>Flavobacteriales</taxon>
        <taxon>Flavobacteriaceae</taxon>
        <taxon>Costertonia</taxon>
    </lineage>
</organism>
<gene>
    <name evidence="2" type="ORF">HYG79_00935</name>
</gene>
<reference evidence="2 3" key="1">
    <citation type="journal article" date="2006" name="Int. J. Syst. Evol. Microbiol.">
        <title>Costertonia aggregata gen. nov., sp. nov., a mesophilic marine bacterium of the family Flavobacteriaceae, isolated from a mature biofilm.</title>
        <authorList>
            <person name="Kwon K.K."/>
            <person name="Lee Y.K."/>
            <person name="Lee H.K."/>
        </authorList>
    </citation>
    <scope>NUCLEOTIDE SEQUENCE [LARGE SCALE GENOMIC DNA]</scope>
    <source>
        <strain evidence="2 3">KCCM 42265</strain>
    </source>
</reference>
<evidence type="ECO:0000313" key="2">
    <source>
        <dbReference type="EMBL" id="QLG43971.1"/>
    </source>
</evidence>
<keyword evidence="3" id="KW-1185">Reference proteome</keyword>
<keyword evidence="1" id="KW-1133">Transmembrane helix</keyword>
<feature type="transmembrane region" description="Helical" evidence="1">
    <location>
        <begin position="82"/>
        <end position="101"/>
    </location>
</feature>
<feature type="transmembrane region" description="Helical" evidence="1">
    <location>
        <begin position="203"/>
        <end position="224"/>
    </location>
</feature>
<feature type="transmembrane region" description="Helical" evidence="1">
    <location>
        <begin position="107"/>
        <end position="125"/>
    </location>
</feature>
<dbReference type="Proteomes" id="UP000509302">
    <property type="component" value="Chromosome"/>
</dbReference>
<dbReference type="EMBL" id="CP058595">
    <property type="protein sequence ID" value="QLG43971.1"/>
    <property type="molecule type" value="Genomic_DNA"/>
</dbReference>
<evidence type="ECO:0000313" key="3">
    <source>
        <dbReference type="Proteomes" id="UP000509302"/>
    </source>
</evidence>